<feature type="compositionally biased region" description="Basic residues" evidence="1">
    <location>
        <begin position="51"/>
        <end position="67"/>
    </location>
</feature>
<sequence length="67" mass="7673">MGELPSCTHWHFCGKTSLASNYQAYYKWAIWAHSQILGGFGGIPPSTEHRARGKKARQKYRKGHRQV</sequence>
<accession>A0A4E0QSK3</accession>
<name>A0A4E0QSK3_9GAMM</name>
<gene>
    <name evidence="2" type="ORF">PN36_27750</name>
</gene>
<reference evidence="2 3" key="1">
    <citation type="journal article" date="2016" name="Front. Microbiol.">
        <title>Single-Cell (Meta-)Genomics of a Dimorphic Candidatus Thiomargarita nelsonii Reveals Genomic Plasticity.</title>
        <authorList>
            <person name="Flood B.E."/>
            <person name="Fliss P."/>
            <person name="Jones D.S."/>
            <person name="Dick G.J."/>
            <person name="Jain S."/>
            <person name="Kaster A.K."/>
            <person name="Winkel M."/>
            <person name="Mussmann M."/>
            <person name="Bailey J."/>
        </authorList>
    </citation>
    <scope>NUCLEOTIDE SEQUENCE [LARGE SCALE GENOMIC DNA]</scope>
    <source>
        <strain evidence="2">Hydrate Ridge</strain>
    </source>
</reference>
<evidence type="ECO:0000313" key="2">
    <source>
        <dbReference type="EMBL" id="TGO02255.1"/>
    </source>
</evidence>
<feature type="region of interest" description="Disordered" evidence="1">
    <location>
        <begin position="43"/>
        <end position="67"/>
    </location>
</feature>
<dbReference type="AlphaFoldDB" id="A0A4E0QSK3"/>
<evidence type="ECO:0000313" key="3">
    <source>
        <dbReference type="Proteomes" id="UP000030428"/>
    </source>
</evidence>
<feature type="non-terminal residue" evidence="2">
    <location>
        <position position="67"/>
    </location>
</feature>
<dbReference type="EMBL" id="JSZA02000174">
    <property type="protein sequence ID" value="TGO02255.1"/>
    <property type="molecule type" value="Genomic_DNA"/>
</dbReference>
<evidence type="ECO:0000256" key="1">
    <source>
        <dbReference type="SAM" id="MobiDB-lite"/>
    </source>
</evidence>
<protein>
    <submittedName>
        <fullName evidence="2">Uncharacterized protein</fullName>
    </submittedName>
</protein>
<organism evidence="2 3">
    <name type="scientific">Candidatus Thiomargarita nelsonii</name>
    <dbReference type="NCBI Taxonomy" id="1003181"/>
    <lineage>
        <taxon>Bacteria</taxon>
        <taxon>Pseudomonadati</taxon>
        <taxon>Pseudomonadota</taxon>
        <taxon>Gammaproteobacteria</taxon>
        <taxon>Thiotrichales</taxon>
        <taxon>Thiotrichaceae</taxon>
        <taxon>Thiomargarita</taxon>
    </lineage>
</organism>
<comment type="caution">
    <text evidence="2">The sequence shown here is derived from an EMBL/GenBank/DDBJ whole genome shotgun (WGS) entry which is preliminary data.</text>
</comment>
<keyword evidence="3" id="KW-1185">Reference proteome</keyword>
<proteinExistence type="predicted"/>
<dbReference type="Proteomes" id="UP000030428">
    <property type="component" value="Unassembled WGS sequence"/>
</dbReference>